<evidence type="ECO:0000259" key="1">
    <source>
        <dbReference type="PROSITE" id="PS50086"/>
    </source>
</evidence>
<dbReference type="AlphaFoldDB" id="A0AA36IEC5"/>
<dbReference type="SMART" id="SM00164">
    <property type="entry name" value="TBC"/>
    <property type="match status" value="1"/>
</dbReference>
<accession>A0AA36IEC5</accession>
<dbReference type="EMBL" id="CAUJNA010001302">
    <property type="protein sequence ID" value="CAJ1385914.1"/>
    <property type="molecule type" value="Genomic_DNA"/>
</dbReference>
<dbReference type="PANTHER" id="PTHR47219:SF9">
    <property type="entry name" value="GTPASE ACTIVATING PROTEIN AND CENTROSOME-ASSOCIATED, ISOFORM B"/>
    <property type="match status" value="1"/>
</dbReference>
<dbReference type="Proteomes" id="UP001178507">
    <property type="component" value="Unassembled WGS sequence"/>
</dbReference>
<feature type="domain" description="Rab-GAP TBC" evidence="1">
    <location>
        <begin position="21"/>
        <end position="192"/>
    </location>
</feature>
<dbReference type="GO" id="GO:0005096">
    <property type="term" value="F:GTPase activator activity"/>
    <property type="evidence" value="ECO:0007669"/>
    <property type="project" value="TreeGrafter"/>
</dbReference>
<dbReference type="SUPFAM" id="SSF47923">
    <property type="entry name" value="Ypt/Rab-GAP domain of gyp1p"/>
    <property type="match status" value="2"/>
</dbReference>
<keyword evidence="3" id="KW-1185">Reference proteome</keyword>
<dbReference type="InterPro" id="IPR050302">
    <property type="entry name" value="Rab_GAP_TBC_domain"/>
</dbReference>
<dbReference type="InterPro" id="IPR035969">
    <property type="entry name" value="Rab-GAP_TBC_sf"/>
</dbReference>
<dbReference type="PROSITE" id="PS50086">
    <property type="entry name" value="TBC_RABGAP"/>
    <property type="match status" value="1"/>
</dbReference>
<dbReference type="PANTHER" id="PTHR47219">
    <property type="entry name" value="RAB GTPASE-ACTIVATING PROTEIN 1-LIKE"/>
    <property type="match status" value="1"/>
</dbReference>
<gene>
    <name evidence="2" type="ORF">EVOR1521_LOCUS12401</name>
</gene>
<protein>
    <recommendedName>
        <fullName evidence="1">Rab-GAP TBC domain-containing protein</fullName>
    </recommendedName>
</protein>
<reference evidence="2" key="1">
    <citation type="submission" date="2023-08" db="EMBL/GenBank/DDBJ databases">
        <authorList>
            <person name="Chen Y."/>
            <person name="Shah S."/>
            <person name="Dougan E. K."/>
            <person name="Thang M."/>
            <person name="Chan C."/>
        </authorList>
    </citation>
    <scope>NUCLEOTIDE SEQUENCE</scope>
</reference>
<evidence type="ECO:0000313" key="2">
    <source>
        <dbReference type="EMBL" id="CAJ1385914.1"/>
    </source>
</evidence>
<organism evidence="2 3">
    <name type="scientific">Effrenium voratum</name>
    <dbReference type="NCBI Taxonomy" id="2562239"/>
    <lineage>
        <taxon>Eukaryota</taxon>
        <taxon>Sar</taxon>
        <taxon>Alveolata</taxon>
        <taxon>Dinophyceae</taxon>
        <taxon>Suessiales</taxon>
        <taxon>Symbiodiniaceae</taxon>
        <taxon>Effrenium</taxon>
    </lineage>
</organism>
<sequence length="256" mass="28860">MRCFEGCFGRRLDEVVVVLVRLSPSERWSRWKEALRHLPSQAKPARGRSGSWQKLIEADVCRTWLAPPEQRAALARICRAFAEDELGYCQGMSLVAAVLLLVAQNEEEALQAFSGLMTRLHSFYEPGMVGLQRSMSQIGRLVKLWLPQLRAHLEAEELMLEQVLQPWLLTLFANCLPLEALLELWDELLCGPLPLEPALAALALGLLELRQEQLLAMSGPEMQKALKFLDCDQGSALRVRRRAPRLTPRVPECPSA</sequence>
<proteinExistence type="predicted"/>
<name>A0AA36IEC5_9DINO</name>
<evidence type="ECO:0000313" key="3">
    <source>
        <dbReference type="Proteomes" id="UP001178507"/>
    </source>
</evidence>
<dbReference type="GO" id="GO:0031267">
    <property type="term" value="F:small GTPase binding"/>
    <property type="evidence" value="ECO:0007669"/>
    <property type="project" value="TreeGrafter"/>
</dbReference>
<comment type="caution">
    <text evidence="2">The sequence shown here is derived from an EMBL/GenBank/DDBJ whole genome shotgun (WGS) entry which is preliminary data.</text>
</comment>
<dbReference type="Gene3D" id="1.10.8.270">
    <property type="entry name" value="putative rabgap domain of human tbc1 domain family member 14 like domains"/>
    <property type="match status" value="1"/>
</dbReference>
<dbReference type="InterPro" id="IPR000195">
    <property type="entry name" value="Rab-GAP-TBC_dom"/>
</dbReference>
<dbReference type="Pfam" id="PF00566">
    <property type="entry name" value="RabGAP-TBC"/>
    <property type="match status" value="1"/>
</dbReference>
<dbReference type="Gene3D" id="1.10.472.80">
    <property type="entry name" value="Ypt/Rab-GAP domain of gyp1p, domain 3"/>
    <property type="match status" value="1"/>
</dbReference>